<dbReference type="GO" id="GO:0030992">
    <property type="term" value="C:intraciliary transport particle B"/>
    <property type="evidence" value="ECO:0007669"/>
    <property type="project" value="TreeGrafter"/>
</dbReference>
<dbReference type="GO" id="GO:0060271">
    <property type="term" value="P:cilium assembly"/>
    <property type="evidence" value="ECO:0007669"/>
    <property type="project" value="TreeGrafter"/>
</dbReference>
<sequence length="182" mass="20437">MLSGIADGKLSIWFYPNVVFIDPSLADKTTYRIESNDFGKNPSISDFLSSQITIRKSNGALIQCVIPIYYELCLDLLSANRAEEALQLCQYIADDSIYALIAVISLFNRDFDSAENAFAQLSNTEMVFCLQNLRTISSKEEREAELALLAGGNINEAEGHYLQGNKPLHAIMLHLNEHNWDR</sequence>
<name>A0A8S3I3X7_9BILA</name>
<comment type="caution">
    <text evidence="3">The sequence shown here is derived from an EMBL/GenBank/DDBJ whole genome shotgun (WGS) entry which is preliminary data.</text>
</comment>
<evidence type="ECO:0000313" key="3">
    <source>
        <dbReference type="EMBL" id="CAF5194060.1"/>
    </source>
</evidence>
<dbReference type="EMBL" id="CAJOBI010327593">
    <property type="protein sequence ID" value="CAF5194060.1"/>
    <property type="molecule type" value="Genomic_DNA"/>
</dbReference>
<protein>
    <submittedName>
        <fullName evidence="3">Uncharacterized protein</fullName>
    </submittedName>
</protein>
<dbReference type="AlphaFoldDB" id="A0A8S3I3X7"/>
<dbReference type="Proteomes" id="UP000676336">
    <property type="component" value="Unassembled WGS sequence"/>
</dbReference>
<reference evidence="3" key="1">
    <citation type="submission" date="2021-02" db="EMBL/GenBank/DDBJ databases">
        <authorList>
            <person name="Nowell W R."/>
        </authorList>
    </citation>
    <scope>NUCLEOTIDE SEQUENCE</scope>
</reference>
<evidence type="ECO:0000313" key="4">
    <source>
        <dbReference type="Proteomes" id="UP000676336"/>
    </source>
</evidence>
<dbReference type="PANTHER" id="PTHR24098:SF0">
    <property type="entry name" value="OUTER SEGMENT 5"/>
    <property type="match status" value="1"/>
</dbReference>
<dbReference type="Pfam" id="PF23387">
    <property type="entry name" value="TPR_IFT80_172"/>
    <property type="match status" value="1"/>
</dbReference>
<accession>A0A8S3I3X7</accession>
<dbReference type="GO" id="GO:0005929">
    <property type="term" value="C:cilium"/>
    <property type="evidence" value="ECO:0007669"/>
    <property type="project" value="TreeGrafter"/>
</dbReference>
<feature type="non-terminal residue" evidence="3">
    <location>
        <position position="1"/>
    </location>
</feature>
<organism evidence="3 4">
    <name type="scientific">Rotaria magnacalcarata</name>
    <dbReference type="NCBI Taxonomy" id="392030"/>
    <lineage>
        <taxon>Eukaryota</taxon>
        <taxon>Metazoa</taxon>
        <taxon>Spiralia</taxon>
        <taxon>Gnathifera</taxon>
        <taxon>Rotifera</taxon>
        <taxon>Eurotatoria</taxon>
        <taxon>Bdelloidea</taxon>
        <taxon>Philodinida</taxon>
        <taxon>Philodinidae</taxon>
        <taxon>Rotaria</taxon>
    </lineage>
</organism>
<feature type="domain" description="IFT80/172/WDR35 TPR" evidence="2">
    <location>
        <begin position="98"/>
        <end position="182"/>
    </location>
</feature>
<evidence type="ECO:0000259" key="2">
    <source>
        <dbReference type="Pfam" id="PF23387"/>
    </source>
</evidence>
<gene>
    <name evidence="3" type="ORF">SMN809_LOCUS73299</name>
</gene>
<dbReference type="InterPro" id="IPR056456">
    <property type="entry name" value="Beta-prop_IFT80_2nd"/>
</dbReference>
<dbReference type="PANTHER" id="PTHR24098">
    <property type="entry name" value="OUTER SEGMENT 5"/>
    <property type="match status" value="1"/>
</dbReference>
<dbReference type="Pfam" id="PF23335">
    <property type="entry name" value="Beta-prop_IFT80_2nd"/>
    <property type="match status" value="1"/>
</dbReference>
<proteinExistence type="predicted"/>
<evidence type="ECO:0000259" key="1">
    <source>
        <dbReference type="Pfam" id="PF23335"/>
    </source>
</evidence>
<dbReference type="InterPro" id="IPR056157">
    <property type="entry name" value="TPR_IFT80_172_dom"/>
</dbReference>
<feature type="domain" description="IFT80 second beta-propeller" evidence="1">
    <location>
        <begin position="1"/>
        <end position="69"/>
    </location>
</feature>